<keyword evidence="1" id="KW-0175">Coiled coil</keyword>
<evidence type="ECO:0000313" key="4">
    <source>
        <dbReference type="EMBL" id="QHN77549.1"/>
    </source>
</evidence>
<dbReference type="SUPFAM" id="SSF57997">
    <property type="entry name" value="Tropomyosin"/>
    <property type="match status" value="1"/>
</dbReference>
<dbReference type="Proteomes" id="UP000289738">
    <property type="component" value="Chromosome B09"/>
</dbReference>
<proteinExistence type="predicted"/>
<protein>
    <submittedName>
        <fullName evidence="5">Uncharacterized protein</fullName>
    </submittedName>
</protein>
<evidence type="ECO:0000256" key="2">
    <source>
        <dbReference type="SAM" id="MobiDB-lite"/>
    </source>
</evidence>
<dbReference type="EMBL" id="SDMP01000019">
    <property type="protein sequence ID" value="RYQ90661.1"/>
    <property type="molecule type" value="Genomic_DNA"/>
</dbReference>
<keyword evidence="3" id="KW-0472">Membrane</keyword>
<organism evidence="5 6">
    <name type="scientific">Arachis hypogaea</name>
    <name type="common">Peanut</name>
    <dbReference type="NCBI Taxonomy" id="3818"/>
    <lineage>
        <taxon>Eukaryota</taxon>
        <taxon>Viridiplantae</taxon>
        <taxon>Streptophyta</taxon>
        <taxon>Embryophyta</taxon>
        <taxon>Tracheophyta</taxon>
        <taxon>Spermatophyta</taxon>
        <taxon>Magnoliopsida</taxon>
        <taxon>eudicotyledons</taxon>
        <taxon>Gunneridae</taxon>
        <taxon>Pentapetalae</taxon>
        <taxon>rosids</taxon>
        <taxon>fabids</taxon>
        <taxon>Fabales</taxon>
        <taxon>Fabaceae</taxon>
        <taxon>Papilionoideae</taxon>
        <taxon>50 kb inversion clade</taxon>
        <taxon>dalbergioids sensu lato</taxon>
        <taxon>Dalbergieae</taxon>
        <taxon>Pterocarpus clade</taxon>
        <taxon>Arachis</taxon>
    </lineage>
</organism>
<dbReference type="AlphaFoldDB" id="A0A444XLV8"/>
<evidence type="ECO:0000313" key="5">
    <source>
        <dbReference type="EMBL" id="RYQ90661.1"/>
    </source>
</evidence>
<feature type="compositionally biased region" description="Basic and acidic residues" evidence="2">
    <location>
        <begin position="11"/>
        <end position="26"/>
    </location>
</feature>
<reference evidence="4 7" key="2">
    <citation type="submission" date="2020-01" db="EMBL/GenBank/DDBJ databases">
        <title>Genome sequence of Arachis hypogaea, cultivar Shitouqi.</title>
        <authorList>
            <person name="Zhuang W."/>
            <person name="Chen H."/>
            <person name="Varshney R."/>
            <person name="Wang D."/>
            <person name="Ming R."/>
        </authorList>
    </citation>
    <scope>NUCLEOTIDE SEQUENCE [LARGE SCALE GENOMIC DNA]</scope>
    <source>
        <tissue evidence="4">Young leaf</tissue>
    </source>
</reference>
<keyword evidence="3" id="KW-0812">Transmembrane</keyword>
<reference evidence="5 6" key="1">
    <citation type="submission" date="2019-01" db="EMBL/GenBank/DDBJ databases">
        <title>Sequencing of cultivated peanut Arachis hypogaea provides insights into genome evolution and oil improvement.</title>
        <authorList>
            <person name="Chen X."/>
        </authorList>
    </citation>
    <scope>NUCLEOTIDE SEQUENCE [LARGE SCALE GENOMIC DNA]</scope>
    <source>
        <strain evidence="6">cv. Fuhuasheng</strain>
        <strain evidence="5">GDAAS-fuhuasheng2018</strain>
        <tissue evidence="5">Leaves</tissue>
    </source>
</reference>
<sequence>MAKKKPIPQEPHQDQDPPRTTQKMEQESETNSAQIQNLKNLNARLLQETTDKRHQLDSLIEANKALQSKLDRYASENGAVKETLSVTADKQATLEVEQHVLLAFAETQAREMSLRFDEVVAERNDVVALKREASELSIRLNEERDGLRSELECAVREVRSVREKLLEAEMRERTVREEAEKLRLQRERLVEEGNVKEREIEDLKKERDLSVRSCEKGDAVIGKLKEDIERAVREKNEIERAKKKYESTIVGLELEIKELNESLKGLKGEEAWMRGRIRELEESLGAAATKEKEMEMEVRALVNEKEELEKRIEALNESKDGVEKVLGTVRKELEAKQQEIDVVIRVRDEIEQVKAQREDEIVEMQGEVVRLRDALEKLKESCKESEERNQVLLTEVERYRGSFDGVVVEKDNIRKAFFEEKSKVENLVLQVAGMEERLQQAETELDQMRTEREKLIEKNKMIEGHVDALSKERNALQKNLVEAQRVTDDLRAKIELSCVNSNLALALLKNTSALVCQSKDGLIEEVVTDGKKIEEDVQPFVEELDAIRKAFKNKDEMVDDMKQQLESLHKSVSEAHKNRNLWTVISSATTIFAAVFAAYAARGR</sequence>
<feature type="transmembrane region" description="Helical" evidence="3">
    <location>
        <begin position="581"/>
        <end position="601"/>
    </location>
</feature>
<evidence type="ECO:0000256" key="1">
    <source>
        <dbReference type="SAM" id="Coils"/>
    </source>
</evidence>
<dbReference type="EMBL" id="CP031001">
    <property type="protein sequence ID" value="QHN77549.1"/>
    <property type="molecule type" value="Genomic_DNA"/>
</dbReference>
<accession>A0A444XLV8</accession>
<dbReference type="STRING" id="3818.A0A444XLV8"/>
<gene>
    <name evidence="5" type="ORF">Ahy_B09g096690</name>
    <name evidence="4" type="ORF">DS421_19g653700</name>
</gene>
<evidence type="ECO:0000313" key="6">
    <source>
        <dbReference type="Proteomes" id="UP000289738"/>
    </source>
</evidence>
<name>A0A444XLV8_ARAHY</name>
<feature type="coiled-coil region" evidence="1">
    <location>
        <begin position="137"/>
        <end position="395"/>
    </location>
</feature>
<keyword evidence="3" id="KW-1133">Transmembrane helix</keyword>
<feature type="coiled-coil region" evidence="1">
    <location>
        <begin position="424"/>
        <end position="493"/>
    </location>
</feature>
<feature type="region of interest" description="Disordered" evidence="2">
    <location>
        <begin position="1"/>
        <end position="33"/>
    </location>
</feature>
<dbReference type="Proteomes" id="UP000464620">
    <property type="component" value="Chromosome B09"/>
</dbReference>
<keyword evidence="6" id="KW-1185">Reference proteome</keyword>
<evidence type="ECO:0000256" key="3">
    <source>
        <dbReference type="SAM" id="Phobius"/>
    </source>
</evidence>
<evidence type="ECO:0000313" key="7">
    <source>
        <dbReference type="Proteomes" id="UP000464620"/>
    </source>
</evidence>